<evidence type="ECO:0000313" key="7">
    <source>
        <dbReference type="EMBL" id="MCL6272898.1"/>
    </source>
</evidence>
<comment type="caution">
    <text evidence="7">The sequence shown here is derived from an EMBL/GenBank/DDBJ whole genome shotgun (WGS) entry which is preliminary data.</text>
</comment>
<dbReference type="Proteomes" id="UP001203607">
    <property type="component" value="Unassembled WGS sequence"/>
</dbReference>
<dbReference type="SUPFAM" id="SSF111369">
    <property type="entry name" value="HlyD-like secretion proteins"/>
    <property type="match status" value="1"/>
</dbReference>
<dbReference type="InterPro" id="IPR058792">
    <property type="entry name" value="Beta-barrel_RND_2"/>
</dbReference>
<dbReference type="Pfam" id="PF25917">
    <property type="entry name" value="BSH_RND"/>
    <property type="match status" value="1"/>
</dbReference>
<dbReference type="Pfam" id="PF25967">
    <property type="entry name" value="RND-MFP_C"/>
    <property type="match status" value="1"/>
</dbReference>
<protein>
    <submittedName>
        <fullName evidence="7">Efflux RND transporter periplasmic adaptor subunit</fullName>
    </submittedName>
</protein>
<dbReference type="RefSeq" id="WP_249656078.1">
    <property type="nucleotide sequence ID" value="NZ_JAMFMA010000001.1"/>
</dbReference>
<evidence type="ECO:0000256" key="2">
    <source>
        <dbReference type="ARBA" id="ARBA00009477"/>
    </source>
</evidence>
<evidence type="ECO:0000259" key="4">
    <source>
        <dbReference type="Pfam" id="PF25917"/>
    </source>
</evidence>
<dbReference type="Pfam" id="PF25954">
    <property type="entry name" value="Beta-barrel_RND_2"/>
    <property type="match status" value="1"/>
</dbReference>
<dbReference type="PROSITE" id="PS51257">
    <property type="entry name" value="PROKAR_LIPOPROTEIN"/>
    <property type="match status" value="1"/>
</dbReference>
<dbReference type="EMBL" id="JAMFMA010000001">
    <property type="protein sequence ID" value="MCL6272898.1"/>
    <property type="molecule type" value="Genomic_DNA"/>
</dbReference>
<evidence type="ECO:0000256" key="3">
    <source>
        <dbReference type="ARBA" id="ARBA00022448"/>
    </source>
</evidence>
<dbReference type="InterPro" id="IPR006143">
    <property type="entry name" value="RND_pump_MFP"/>
</dbReference>
<keyword evidence="3" id="KW-0813">Transport</keyword>
<dbReference type="InterPro" id="IPR058627">
    <property type="entry name" value="MdtA-like_C"/>
</dbReference>
<evidence type="ECO:0000259" key="6">
    <source>
        <dbReference type="Pfam" id="PF25967"/>
    </source>
</evidence>
<organism evidence="7 8">
    <name type="scientific">Flagellimonas spongiicola</name>
    <dbReference type="NCBI Taxonomy" id="2942208"/>
    <lineage>
        <taxon>Bacteria</taxon>
        <taxon>Pseudomonadati</taxon>
        <taxon>Bacteroidota</taxon>
        <taxon>Flavobacteriia</taxon>
        <taxon>Flavobacteriales</taxon>
        <taxon>Flavobacteriaceae</taxon>
        <taxon>Flagellimonas</taxon>
    </lineage>
</organism>
<accession>A0ABT0PNE5</accession>
<feature type="domain" description="Multidrug resistance protein MdtA-like barrel-sandwich hybrid" evidence="4">
    <location>
        <begin position="63"/>
        <end position="195"/>
    </location>
</feature>
<dbReference type="Gene3D" id="1.10.287.470">
    <property type="entry name" value="Helix hairpin bin"/>
    <property type="match status" value="1"/>
</dbReference>
<gene>
    <name evidence="7" type="ORF">M3P19_02705</name>
</gene>
<dbReference type="PANTHER" id="PTHR30469:SF20">
    <property type="entry name" value="EFFLUX RND TRANSPORTER PERIPLASMIC ADAPTOR SUBUNIT"/>
    <property type="match status" value="1"/>
</dbReference>
<feature type="domain" description="Multidrug resistance protein MdtA-like C-terminal permuted SH3" evidence="6">
    <location>
        <begin position="289"/>
        <end position="351"/>
    </location>
</feature>
<comment type="similarity">
    <text evidence="2">Belongs to the membrane fusion protein (MFP) (TC 8.A.1) family.</text>
</comment>
<dbReference type="PANTHER" id="PTHR30469">
    <property type="entry name" value="MULTIDRUG RESISTANCE PROTEIN MDTA"/>
    <property type="match status" value="1"/>
</dbReference>
<dbReference type="InterPro" id="IPR058625">
    <property type="entry name" value="MdtA-like_BSH"/>
</dbReference>
<dbReference type="NCBIfam" id="TIGR01730">
    <property type="entry name" value="RND_mfp"/>
    <property type="match status" value="1"/>
</dbReference>
<comment type="subcellular location">
    <subcellularLocation>
        <location evidence="1">Cell envelope</location>
    </subcellularLocation>
</comment>
<evidence type="ECO:0000259" key="5">
    <source>
        <dbReference type="Pfam" id="PF25954"/>
    </source>
</evidence>
<evidence type="ECO:0000313" key="8">
    <source>
        <dbReference type="Proteomes" id="UP001203607"/>
    </source>
</evidence>
<reference evidence="7 8" key="1">
    <citation type="submission" date="2022-05" db="EMBL/GenBank/DDBJ databases">
        <authorList>
            <person name="Park J.-S."/>
        </authorList>
    </citation>
    <scope>NUCLEOTIDE SEQUENCE [LARGE SCALE GENOMIC DNA]</scope>
    <source>
        <strain evidence="7 8">2012CJ35-5</strain>
    </source>
</reference>
<sequence length="363" mass="38909">MKLQLAPIKYLFIGLLISSCGNQPEEQKVVLRPVKYNTVGFIGGENTRSFSGTAQTDKIINLSFRASGILTQMDIKLGQQVKKGQLLAKLDNVQSRLAYEQSLTDLNSAASQMNTAKLSLNRVRSLYEKGSSSLSDFEAAKNSYNTAQESHKSAKRGVQIQQEQIQFGYIYAPEDGIIASVTAELDENVQAGQAIGVLNAGADMQITLGIPESVINRVKENSKVSIGLSALEGVQFDGVVTEVAPALDSNTATYPVKVTVTNPTDDIKSGMAANVMFNFDDEGSGAKSLVVPTQAVGEDSQGRFVFLLESEGEKVVVKKQHISIGELSLEGFEVTSGLTAGQNIATAGLQTLLDGQEVRLQQP</sequence>
<dbReference type="Gene3D" id="2.40.30.170">
    <property type="match status" value="1"/>
</dbReference>
<proteinExistence type="inferred from homology"/>
<feature type="domain" description="CusB-like beta-barrel" evidence="5">
    <location>
        <begin position="208"/>
        <end position="278"/>
    </location>
</feature>
<name>A0ABT0PNE5_9FLAO</name>
<keyword evidence="8" id="KW-1185">Reference proteome</keyword>
<dbReference type="Gene3D" id="2.40.50.100">
    <property type="match status" value="1"/>
</dbReference>
<evidence type="ECO:0000256" key="1">
    <source>
        <dbReference type="ARBA" id="ARBA00004196"/>
    </source>
</evidence>
<dbReference type="Gene3D" id="2.40.420.20">
    <property type="match status" value="1"/>
</dbReference>